<feature type="transmembrane region" description="Helical" evidence="2">
    <location>
        <begin position="142"/>
        <end position="172"/>
    </location>
</feature>
<comment type="caution">
    <text evidence="4">The sequence shown here is derived from an EMBL/GenBank/DDBJ whole genome shotgun (WGS) entry which is preliminary data.</text>
</comment>
<dbReference type="EMBL" id="JAGTTM010000002">
    <property type="protein sequence ID" value="MCC2029317.1"/>
    <property type="molecule type" value="Genomic_DNA"/>
</dbReference>
<feature type="domain" description="Glycerophosphoryl diester phosphodiesterase membrane" evidence="3">
    <location>
        <begin position="190"/>
        <end position="305"/>
    </location>
</feature>
<dbReference type="RefSeq" id="WP_227530403.1">
    <property type="nucleotide sequence ID" value="NZ_JAGTTM010000002.1"/>
</dbReference>
<protein>
    <submittedName>
        <fullName evidence="4">Glycerophosphoryl diester phosphodiesterase membrane domain-containing protein</fullName>
    </submittedName>
</protein>
<feature type="transmembrane region" description="Helical" evidence="2">
    <location>
        <begin position="178"/>
        <end position="200"/>
    </location>
</feature>
<feature type="transmembrane region" description="Helical" evidence="2">
    <location>
        <begin position="293"/>
        <end position="315"/>
    </location>
</feature>
<proteinExistence type="predicted"/>
<evidence type="ECO:0000313" key="4">
    <source>
        <dbReference type="EMBL" id="MCC2029317.1"/>
    </source>
</evidence>
<keyword evidence="2" id="KW-0472">Membrane</keyword>
<feature type="transmembrane region" description="Helical" evidence="2">
    <location>
        <begin position="39"/>
        <end position="68"/>
    </location>
</feature>
<dbReference type="Proteomes" id="UP001139289">
    <property type="component" value="Unassembled WGS sequence"/>
</dbReference>
<name>A0A9X1LNU5_9MICO</name>
<organism evidence="4 5">
    <name type="scientific">Microbacterium tenebrionis</name>
    <dbReference type="NCBI Taxonomy" id="2830665"/>
    <lineage>
        <taxon>Bacteria</taxon>
        <taxon>Bacillati</taxon>
        <taxon>Actinomycetota</taxon>
        <taxon>Actinomycetes</taxon>
        <taxon>Micrococcales</taxon>
        <taxon>Microbacteriaceae</taxon>
        <taxon>Microbacterium</taxon>
    </lineage>
</organism>
<reference evidence="4" key="1">
    <citation type="submission" date="2021-04" db="EMBL/GenBank/DDBJ databases">
        <title>Microbacterium tenobrionis sp. nov. and Microbacterium allomyrinae sp. nov., isolated from larvae of Tenobrio molitor and Allomyrina dichotoma, respectively.</title>
        <authorList>
            <person name="Lee S.D."/>
        </authorList>
    </citation>
    <scope>NUCLEOTIDE SEQUENCE</scope>
    <source>
        <strain evidence="4">YMB-B2</strain>
    </source>
</reference>
<sequence length="419" mass="44387">MSAQYWTPAVRPGLVPLHPLTFGALISKPFAALRHNPKVLFGFAIVIQLAIAIVTLVVIGVVAVATFTRVESLSPSSPDFYPVMWGTIAINALVVLAMSFVSLAFTAVMQGVVAADVGSAALREKAPLGRLWQRMRPAFWRLVGWSVLQALAAIVLMLVIGGIIALGVMAGIGGSGEGVAVTVVVGILLVLGAIPLWIWLSTKLLLVPSVLVLEGERLRPALVRSWRLTRGRFWNTFGVIFLIGLIMNAAVSVISVPLSLLGSLLLPVVAPTGGTDEATELVMAIVVSTVPQLIVYVLQAVAIVVQCAAAAFIYLDSRMRYEGLDHSLITYLERRDLGTAPEELGDPFAVDPERAVSSAPPLRHSPQYGAPPVGWSAYPPAQQHPAAPEHPAAQPPQPQYPAHSGPQMPPPPPPGYGGA</sequence>
<dbReference type="Pfam" id="PF10110">
    <property type="entry name" value="GPDPase_memb"/>
    <property type="match status" value="1"/>
</dbReference>
<feature type="region of interest" description="Disordered" evidence="1">
    <location>
        <begin position="343"/>
        <end position="419"/>
    </location>
</feature>
<accession>A0A9X1LNU5</accession>
<feature type="transmembrane region" description="Helical" evidence="2">
    <location>
        <begin position="88"/>
        <end position="121"/>
    </location>
</feature>
<feature type="transmembrane region" description="Helical" evidence="2">
    <location>
        <begin position="233"/>
        <end position="258"/>
    </location>
</feature>
<feature type="compositionally biased region" description="Low complexity" evidence="1">
    <location>
        <begin position="377"/>
        <end position="392"/>
    </location>
</feature>
<dbReference type="AlphaFoldDB" id="A0A9X1LNU5"/>
<evidence type="ECO:0000313" key="5">
    <source>
        <dbReference type="Proteomes" id="UP001139289"/>
    </source>
</evidence>
<gene>
    <name evidence="4" type="ORF">KEC56_07275</name>
</gene>
<dbReference type="InterPro" id="IPR018476">
    <property type="entry name" value="GlyceroP-diester-Pdiesterase_M"/>
</dbReference>
<feature type="compositionally biased region" description="Pro residues" evidence="1">
    <location>
        <begin position="407"/>
        <end position="419"/>
    </location>
</feature>
<evidence type="ECO:0000259" key="3">
    <source>
        <dbReference type="Pfam" id="PF10110"/>
    </source>
</evidence>
<keyword evidence="5" id="KW-1185">Reference proteome</keyword>
<evidence type="ECO:0000256" key="2">
    <source>
        <dbReference type="SAM" id="Phobius"/>
    </source>
</evidence>
<evidence type="ECO:0000256" key="1">
    <source>
        <dbReference type="SAM" id="MobiDB-lite"/>
    </source>
</evidence>
<keyword evidence="2" id="KW-0812">Transmembrane</keyword>
<keyword evidence="2" id="KW-1133">Transmembrane helix</keyword>